<feature type="region of interest" description="Disordered" evidence="1">
    <location>
        <begin position="55"/>
        <end position="75"/>
    </location>
</feature>
<keyword evidence="3" id="KW-1185">Reference proteome</keyword>
<proteinExistence type="predicted"/>
<accession>A0A0M4LT92</accession>
<organism evidence="2 3">
    <name type="scientific">Altererythrobacter epoxidivorans</name>
    <dbReference type="NCBI Taxonomy" id="361183"/>
    <lineage>
        <taxon>Bacteria</taxon>
        <taxon>Pseudomonadati</taxon>
        <taxon>Pseudomonadota</taxon>
        <taxon>Alphaproteobacteria</taxon>
        <taxon>Sphingomonadales</taxon>
        <taxon>Erythrobacteraceae</taxon>
        <taxon>Altererythrobacter</taxon>
    </lineage>
</organism>
<evidence type="ECO:0000313" key="2">
    <source>
        <dbReference type="EMBL" id="ALE15929.1"/>
    </source>
</evidence>
<evidence type="ECO:0000313" key="3">
    <source>
        <dbReference type="Proteomes" id="UP000057938"/>
    </source>
</evidence>
<dbReference type="PATRIC" id="fig|361183.4.peg.610"/>
<dbReference type="AlphaFoldDB" id="A0A0M4LT92"/>
<feature type="compositionally biased region" description="Basic and acidic residues" evidence="1">
    <location>
        <begin position="55"/>
        <end position="65"/>
    </location>
</feature>
<dbReference type="STRING" id="361183.AMC99_00619"/>
<dbReference type="EMBL" id="CP012669">
    <property type="protein sequence ID" value="ALE15929.1"/>
    <property type="molecule type" value="Genomic_DNA"/>
</dbReference>
<dbReference type="Proteomes" id="UP000057938">
    <property type="component" value="Chromosome"/>
</dbReference>
<gene>
    <name evidence="2" type="ORF">AMC99_00619</name>
</gene>
<dbReference type="RefSeq" id="WP_061922607.1">
    <property type="nucleotide sequence ID" value="NZ_CP012669.1"/>
</dbReference>
<dbReference type="KEGG" id="aep:AMC99_00619"/>
<sequence>MYQSFEFYEARAKEAALEAEAATLENVRQRSLRAEKSWTGLAELALRLELERAKAKQSKAEKQDSEPDLQLLKLS</sequence>
<evidence type="ECO:0000256" key="1">
    <source>
        <dbReference type="SAM" id="MobiDB-lite"/>
    </source>
</evidence>
<protein>
    <submittedName>
        <fullName evidence="2">Uncharacterized protein</fullName>
    </submittedName>
</protein>
<reference evidence="2 3" key="1">
    <citation type="submission" date="2015-09" db="EMBL/GenBank/DDBJ databases">
        <title>Complete genome sequence of a benzo[a]pyrene-degrading bacterium Altererythrobacter epoxidivorans CGMCC 1.7731T.</title>
        <authorList>
            <person name="Li Z."/>
            <person name="Cheng H."/>
            <person name="Huo Y."/>
            <person name="Xu X."/>
        </authorList>
    </citation>
    <scope>NUCLEOTIDE SEQUENCE [LARGE SCALE GENOMIC DNA]</scope>
    <source>
        <strain evidence="2 3">CGMCC 1.7731</strain>
    </source>
</reference>
<name>A0A0M4LT92_9SPHN</name>